<feature type="compositionally biased region" description="Basic and acidic residues" evidence="1">
    <location>
        <begin position="70"/>
        <end position="100"/>
    </location>
</feature>
<sequence length="787" mass="86710">MGNNNTSGVKEFAHADDVKGENQISPTDQGKDVQGKAAELVSDDATIELQKDLSEENIITAAEGNNVKEKAAKLASDEHTDVEDSCRGRMQEETEVRKSEQTPPAAIDAGGGNCEIQSTNSFNDVEDCQKQTKSCLEENLMVTSDSQLEEERSNKQEEERTRFSTLDIMAISKVGESQESFDVHSNRNESCNLNAKTSVQDGSKSIQGDRHILGSNVIRLSDDSSNLQDSNISKDLGGSNISNSNPFVENNRDDPLENEIEKMSSAEKSDDRDGDDFGTVLEDVSEVTSDSPISVDKKCNDDSSEVNCNGNISLPLLPYNALDRHGDEFVNGQGDKSELTADSPSVSNNCNGDLSTEVNFPASLPHVNLFDNRLTSHQEVSDPEEKSVVLDKETNLIIVGLDTMNIQEYSSAQYCQELIKEPETDLENASQYEYSTIGSAGENNKKENFVDTSNILAISKKNQMEEANVPENGYQVDISIDNQTKDSEGETLMVPEPEMLPILAGSTVVDCKYDEGEQAKRKVVDEVNAEIEASYATEEFQNTNMIIPGAEQENDELFEIKDFALDSMNMIAPTIGSTVEKAFEGDGKDPSQHVNSTPSEVAEIASAVIMSTEPCLSPAFATSDYEAAESFTRLSNESNPDNLNTPAQIKKSPSFNIDLQIEARREESDRIPLLYQDKTEKESLSRQIDLSLVNVTPNTKCSQETLHYEAMPVEEKTVTSERSYSEKPKTPFLGFLKEEEKGNMLLTQQKQDFSLKEAATASRKGKEKRKHKSFLFSNCMCCGTVIN</sequence>
<dbReference type="EMBL" id="JARAOO010000002">
    <property type="protein sequence ID" value="KAJ7979969.1"/>
    <property type="molecule type" value="Genomic_DNA"/>
</dbReference>
<feature type="region of interest" description="Disordered" evidence="1">
    <location>
        <begin position="222"/>
        <end position="254"/>
    </location>
</feature>
<evidence type="ECO:0000256" key="1">
    <source>
        <dbReference type="SAM" id="MobiDB-lite"/>
    </source>
</evidence>
<feature type="region of interest" description="Disordered" evidence="1">
    <location>
        <begin position="283"/>
        <end position="304"/>
    </location>
</feature>
<proteinExistence type="predicted"/>
<feature type="compositionally biased region" description="Polar residues" evidence="1">
    <location>
        <begin position="239"/>
        <end position="248"/>
    </location>
</feature>
<feature type="region of interest" description="Disordered" evidence="1">
    <location>
        <begin position="70"/>
        <end position="112"/>
    </location>
</feature>
<name>A0AAD7QEG0_QUISA</name>
<evidence type="ECO:0000313" key="3">
    <source>
        <dbReference type="Proteomes" id="UP001163823"/>
    </source>
</evidence>
<evidence type="ECO:0000313" key="2">
    <source>
        <dbReference type="EMBL" id="KAJ7979969.1"/>
    </source>
</evidence>
<keyword evidence="3" id="KW-1185">Reference proteome</keyword>
<dbReference type="Proteomes" id="UP001163823">
    <property type="component" value="Chromosome 2"/>
</dbReference>
<feature type="region of interest" description="Disordered" evidence="1">
    <location>
        <begin position="1"/>
        <end position="34"/>
    </location>
</feature>
<reference evidence="2" key="1">
    <citation type="journal article" date="2023" name="Science">
        <title>Elucidation of the pathway for biosynthesis of saponin adjuvants from the soapbark tree.</title>
        <authorList>
            <person name="Reed J."/>
            <person name="Orme A."/>
            <person name="El-Demerdash A."/>
            <person name="Owen C."/>
            <person name="Martin L.B.B."/>
            <person name="Misra R.C."/>
            <person name="Kikuchi S."/>
            <person name="Rejzek M."/>
            <person name="Martin A.C."/>
            <person name="Harkess A."/>
            <person name="Leebens-Mack J."/>
            <person name="Louveau T."/>
            <person name="Stephenson M.J."/>
            <person name="Osbourn A."/>
        </authorList>
    </citation>
    <scope>NUCLEOTIDE SEQUENCE</scope>
    <source>
        <strain evidence="2">S10</strain>
    </source>
</reference>
<feature type="compositionally biased region" description="Low complexity" evidence="1">
    <location>
        <begin position="223"/>
        <end position="233"/>
    </location>
</feature>
<feature type="compositionally biased region" description="Basic and acidic residues" evidence="1">
    <location>
        <begin position="11"/>
        <end position="20"/>
    </location>
</feature>
<protein>
    <submittedName>
        <fullName evidence="2">Dentin sialophosphoprotein-like</fullName>
    </submittedName>
</protein>
<organism evidence="2 3">
    <name type="scientific">Quillaja saponaria</name>
    <name type="common">Soap bark tree</name>
    <dbReference type="NCBI Taxonomy" id="32244"/>
    <lineage>
        <taxon>Eukaryota</taxon>
        <taxon>Viridiplantae</taxon>
        <taxon>Streptophyta</taxon>
        <taxon>Embryophyta</taxon>
        <taxon>Tracheophyta</taxon>
        <taxon>Spermatophyta</taxon>
        <taxon>Magnoliopsida</taxon>
        <taxon>eudicotyledons</taxon>
        <taxon>Gunneridae</taxon>
        <taxon>Pentapetalae</taxon>
        <taxon>rosids</taxon>
        <taxon>fabids</taxon>
        <taxon>Fabales</taxon>
        <taxon>Quillajaceae</taxon>
        <taxon>Quillaja</taxon>
    </lineage>
</organism>
<accession>A0AAD7QEG0</accession>
<dbReference type="AlphaFoldDB" id="A0AAD7QEG0"/>
<comment type="caution">
    <text evidence="2">The sequence shown here is derived from an EMBL/GenBank/DDBJ whole genome shotgun (WGS) entry which is preliminary data.</text>
</comment>
<gene>
    <name evidence="2" type="ORF">O6P43_003305</name>
</gene>